<dbReference type="RefSeq" id="WP_185194357.1">
    <property type="nucleotide sequence ID" value="NZ_JACKXD010000010.1"/>
</dbReference>
<dbReference type="EMBL" id="JACKXD010000010">
    <property type="protein sequence ID" value="MBB6647983.1"/>
    <property type="molecule type" value="Genomic_DNA"/>
</dbReference>
<organism evidence="1 2">
    <name type="scientific">Halobellus ruber</name>
    <dbReference type="NCBI Taxonomy" id="2761102"/>
    <lineage>
        <taxon>Archaea</taxon>
        <taxon>Methanobacteriati</taxon>
        <taxon>Methanobacteriota</taxon>
        <taxon>Stenosarchaea group</taxon>
        <taxon>Halobacteria</taxon>
        <taxon>Halobacteriales</taxon>
        <taxon>Haloferacaceae</taxon>
        <taxon>Halobellus</taxon>
    </lineage>
</organism>
<reference evidence="1 2" key="1">
    <citation type="submission" date="2020-08" db="EMBL/GenBank/DDBJ databases">
        <authorList>
            <person name="Seo M.-J."/>
        </authorList>
    </citation>
    <scope>NUCLEOTIDE SEQUENCE [LARGE SCALE GENOMIC DNA]</scope>
    <source>
        <strain evidence="1 2">MBLA0160</strain>
    </source>
</reference>
<comment type="caution">
    <text evidence="1">The sequence shown here is derived from an EMBL/GenBank/DDBJ whole genome shotgun (WGS) entry which is preliminary data.</text>
</comment>
<proteinExistence type="predicted"/>
<sequence>MRIADTEDRDRLWEMLVECSNQSTKSKAVEDAARYYCRMRGARGYNSAVKELLQKADEQGGVTAHEIAEILDARELPVEYETSIEIGEK</sequence>
<keyword evidence="2" id="KW-1185">Reference proteome</keyword>
<protein>
    <submittedName>
        <fullName evidence="1">Uncharacterized protein</fullName>
    </submittedName>
</protein>
<dbReference type="Proteomes" id="UP000546257">
    <property type="component" value="Unassembled WGS sequence"/>
</dbReference>
<dbReference type="AlphaFoldDB" id="A0A7J9SNA0"/>
<evidence type="ECO:0000313" key="1">
    <source>
        <dbReference type="EMBL" id="MBB6647983.1"/>
    </source>
</evidence>
<gene>
    <name evidence="1" type="ORF">H5V44_17130</name>
</gene>
<evidence type="ECO:0000313" key="2">
    <source>
        <dbReference type="Proteomes" id="UP000546257"/>
    </source>
</evidence>
<accession>A0A7J9SNA0</accession>
<name>A0A7J9SNA0_9EURY</name>